<dbReference type="Proteomes" id="UP001352852">
    <property type="component" value="Unassembled WGS sequence"/>
</dbReference>
<organism evidence="1 2">
    <name type="scientific">Characodon lateralis</name>
    <dbReference type="NCBI Taxonomy" id="208331"/>
    <lineage>
        <taxon>Eukaryota</taxon>
        <taxon>Metazoa</taxon>
        <taxon>Chordata</taxon>
        <taxon>Craniata</taxon>
        <taxon>Vertebrata</taxon>
        <taxon>Euteleostomi</taxon>
        <taxon>Actinopterygii</taxon>
        <taxon>Neopterygii</taxon>
        <taxon>Teleostei</taxon>
        <taxon>Neoteleostei</taxon>
        <taxon>Acanthomorphata</taxon>
        <taxon>Ovalentaria</taxon>
        <taxon>Atherinomorphae</taxon>
        <taxon>Cyprinodontiformes</taxon>
        <taxon>Goodeidae</taxon>
        <taxon>Characodon</taxon>
    </lineage>
</organism>
<name>A0ABU7F1U7_9TELE</name>
<keyword evidence="2" id="KW-1185">Reference proteome</keyword>
<reference evidence="1 2" key="1">
    <citation type="submission" date="2021-06" db="EMBL/GenBank/DDBJ databases">
        <authorList>
            <person name="Palmer J.M."/>
        </authorList>
    </citation>
    <scope>NUCLEOTIDE SEQUENCE [LARGE SCALE GENOMIC DNA]</scope>
    <source>
        <strain evidence="1 2">CL_MEX2019</strain>
        <tissue evidence="1">Muscle</tissue>
    </source>
</reference>
<proteinExistence type="predicted"/>
<evidence type="ECO:0000313" key="2">
    <source>
        <dbReference type="Proteomes" id="UP001352852"/>
    </source>
</evidence>
<gene>
    <name evidence="1" type="ORF">CHARACLAT_010533</name>
</gene>
<sequence length="148" mass="17186">MIYHITRYKNRKDNMEAFLVLQCYFVWSKVGKFWHKARLSTCMLAMERLILKTKRAARSTPHICSVFQVDFLVIKIIIRPRNQLCPIFLQFHSLEKDVLGTDAEIQAPFGFPKSTFSVCVLDPGQIQSYKTFGRIFLLCCGWNNTSNG</sequence>
<protein>
    <submittedName>
        <fullName evidence="1">Uncharacterized protein</fullName>
    </submittedName>
</protein>
<dbReference type="EMBL" id="JAHUTJ010074451">
    <property type="protein sequence ID" value="MED6293433.1"/>
    <property type="molecule type" value="Genomic_DNA"/>
</dbReference>
<evidence type="ECO:0000313" key="1">
    <source>
        <dbReference type="EMBL" id="MED6293433.1"/>
    </source>
</evidence>
<comment type="caution">
    <text evidence="1">The sequence shown here is derived from an EMBL/GenBank/DDBJ whole genome shotgun (WGS) entry which is preliminary data.</text>
</comment>
<accession>A0ABU7F1U7</accession>